<protein>
    <recommendedName>
        <fullName evidence="8">Histidine--tRNA ligase</fullName>
        <ecNumber evidence="8">6.1.1.21</ecNumber>
    </recommendedName>
    <alternativeName>
        <fullName evidence="8">Histidyl-tRNA synthetase</fullName>
        <shortName evidence="8">HisRS</shortName>
    </alternativeName>
</protein>
<evidence type="ECO:0000256" key="5">
    <source>
        <dbReference type="ARBA" id="ARBA00022917"/>
    </source>
</evidence>
<comment type="subunit">
    <text evidence="8">Homodimer.</text>
</comment>
<evidence type="ECO:0000256" key="8">
    <source>
        <dbReference type="HAMAP-Rule" id="MF_00127"/>
    </source>
</evidence>
<dbReference type="SUPFAM" id="SSF52954">
    <property type="entry name" value="Class II aaRS ABD-related"/>
    <property type="match status" value="1"/>
</dbReference>
<evidence type="ECO:0000256" key="4">
    <source>
        <dbReference type="ARBA" id="ARBA00022840"/>
    </source>
</evidence>
<accession>A0A1G2PNA0</accession>
<evidence type="ECO:0000313" key="11">
    <source>
        <dbReference type="EMBL" id="OHA49797.1"/>
    </source>
</evidence>
<evidence type="ECO:0000313" key="12">
    <source>
        <dbReference type="Proteomes" id="UP000178690"/>
    </source>
</evidence>
<evidence type="ECO:0000256" key="9">
    <source>
        <dbReference type="PIRSR" id="PIRSR001549-1"/>
    </source>
</evidence>
<evidence type="ECO:0000256" key="1">
    <source>
        <dbReference type="ARBA" id="ARBA00008226"/>
    </source>
</evidence>
<dbReference type="CDD" id="cd00859">
    <property type="entry name" value="HisRS_anticodon"/>
    <property type="match status" value="1"/>
</dbReference>
<dbReference type="EMBL" id="MHST01000004">
    <property type="protein sequence ID" value="OHA49797.1"/>
    <property type="molecule type" value="Genomic_DNA"/>
</dbReference>
<keyword evidence="6 8" id="KW-0030">Aminoacyl-tRNA synthetase</keyword>
<keyword evidence="2 8" id="KW-0436">Ligase</keyword>
<gene>
    <name evidence="8" type="primary">hisS</name>
    <name evidence="11" type="ORF">A2682_03140</name>
</gene>
<feature type="domain" description="Aminoacyl-transfer RNA synthetases class-II family profile" evidence="10">
    <location>
        <begin position="1"/>
        <end position="342"/>
    </location>
</feature>
<feature type="binding site" evidence="9">
    <location>
        <position position="127"/>
    </location>
    <ligand>
        <name>L-histidine</name>
        <dbReference type="ChEBI" id="CHEBI:57595"/>
    </ligand>
</feature>
<comment type="similarity">
    <text evidence="1 8">Belongs to the class-II aminoacyl-tRNA synthetase family.</text>
</comment>
<feature type="binding site" evidence="9">
    <location>
        <position position="113"/>
    </location>
    <ligand>
        <name>L-histidine</name>
        <dbReference type="ChEBI" id="CHEBI:57595"/>
    </ligand>
</feature>
<dbReference type="STRING" id="1802363.A2682_03140"/>
<feature type="binding site" evidence="9">
    <location>
        <position position="258"/>
    </location>
    <ligand>
        <name>L-histidine</name>
        <dbReference type="ChEBI" id="CHEBI:57595"/>
    </ligand>
</feature>
<dbReference type="GO" id="GO:0005737">
    <property type="term" value="C:cytoplasm"/>
    <property type="evidence" value="ECO:0007669"/>
    <property type="project" value="UniProtKB-SubCell"/>
</dbReference>
<keyword evidence="5 8" id="KW-0648">Protein biosynthesis</keyword>
<dbReference type="InterPro" id="IPR015807">
    <property type="entry name" value="His-tRNA-ligase"/>
</dbReference>
<dbReference type="HAMAP" id="MF_00127">
    <property type="entry name" value="His_tRNA_synth"/>
    <property type="match status" value="1"/>
</dbReference>
<dbReference type="InterPro" id="IPR041715">
    <property type="entry name" value="HisRS-like_core"/>
</dbReference>
<name>A0A1G2PNA0_TERXR</name>
<evidence type="ECO:0000256" key="2">
    <source>
        <dbReference type="ARBA" id="ARBA00022598"/>
    </source>
</evidence>
<dbReference type="CDD" id="cd00773">
    <property type="entry name" value="HisRS-like_core"/>
    <property type="match status" value="1"/>
</dbReference>
<dbReference type="InterPro" id="IPR004154">
    <property type="entry name" value="Anticodon-bd"/>
</dbReference>
<dbReference type="InterPro" id="IPR004516">
    <property type="entry name" value="HisRS/HisZ"/>
</dbReference>
<evidence type="ECO:0000256" key="7">
    <source>
        <dbReference type="ARBA" id="ARBA00047639"/>
    </source>
</evidence>
<dbReference type="GO" id="GO:0005524">
    <property type="term" value="F:ATP binding"/>
    <property type="evidence" value="ECO:0007669"/>
    <property type="project" value="UniProtKB-UniRule"/>
</dbReference>
<sequence length="451" mass="50916">MPRYQTPTGMHDLLAEDLRWYEMIERAAATLADAYGFGRIETPALEAEEVFTRGVGLSTDIVEKEMYTLRTRGGDRLALRPEGTAPIVRAYLQHGMRNWPQPVRLWYFSRMFRHERPQAGRLRQFWQAGFEIIGEDDVVADAESVLVTMATLDALGLKDLSLQVNSIGCSQCRPLYRKAFVAYLRPRQGGMCGNCRKRLKANPLRTLDCKDERCQRVLQGAPEFIDHLCEPCRVNLRMFLEFLEELQIPYLLNSRLVRGLDYYSRTVFEIWSEQPASGAEEHGADEEGSKEPVRVLQQALAAGGRYDTLFRALGGKPTGAVGSALGVERIIAAMRAADIHPPEPAAPQVFLVQLGEQAKRKAPALFEELRREKFRIRASFGRDSIKSQLRIADKLGATYVLILGQKEVSDDTVILRSMASGAQETVKRGSLIPILRNRLQKAEQRSQRIPR</sequence>
<keyword evidence="4 8" id="KW-0067">ATP-binding</keyword>
<dbReference type="Gene3D" id="3.30.930.10">
    <property type="entry name" value="Bira Bifunctional Protein, Domain 2"/>
    <property type="match status" value="1"/>
</dbReference>
<dbReference type="AlphaFoldDB" id="A0A1G2PNA0"/>
<dbReference type="GO" id="GO:0006427">
    <property type="term" value="P:histidyl-tRNA aminoacylation"/>
    <property type="evidence" value="ECO:0007669"/>
    <property type="project" value="UniProtKB-UniRule"/>
</dbReference>
<dbReference type="Pfam" id="PF03129">
    <property type="entry name" value="HGTP_anticodon"/>
    <property type="match status" value="1"/>
</dbReference>
<feature type="binding site" evidence="9">
    <location>
        <begin position="262"/>
        <end position="263"/>
    </location>
    <ligand>
        <name>L-histidine</name>
        <dbReference type="ChEBI" id="CHEBI:57595"/>
    </ligand>
</feature>
<organism evidence="11 12">
    <name type="scientific">Terrybacteria sp. (strain RIFCSPHIGHO2_01_FULL_58_15)</name>
    <dbReference type="NCBI Taxonomy" id="1802363"/>
    <lineage>
        <taxon>Bacteria</taxon>
        <taxon>Candidatus Terryibacteriota</taxon>
    </lineage>
</organism>
<dbReference type="PROSITE" id="PS50862">
    <property type="entry name" value="AA_TRNA_LIGASE_II"/>
    <property type="match status" value="1"/>
</dbReference>
<dbReference type="Gene3D" id="3.40.50.800">
    <property type="entry name" value="Anticodon-binding domain"/>
    <property type="match status" value="1"/>
</dbReference>
<dbReference type="Pfam" id="PF13393">
    <property type="entry name" value="tRNA-synt_His"/>
    <property type="match status" value="1"/>
</dbReference>
<dbReference type="PANTHER" id="PTHR43707">
    <property type="entry name" value="HISTIDYL-TRNA SYNTHETASE"/>
    <property type="match status" value="1"/>
</dbReference>
<comment type="catalytic activity">
    <reaction evidence="7 8">
        <text>tRNA(His) + L-histidine + ATP = L-histidyl-tRNA(His) + AMP + diphosphate + H(+)</text>
        <dbReference type="Rhea" id="RHEA:17313"/>
        <dbReference type="Rhea" id="RHEA-COMP:9665"/>
        <dbReference type="Rhea" id="RHEA-COMP:9689"/>
        <dbReference type="ChEBI" id="CHEBI:15378"/>
        <dbReference type="ChEBI" id="CHEBI:30616"/>
        <dbReference type="ChEBI" id="CHEBI:33019"/>
        <dbReference type="ChEBI" id="CHEBI:57595"/>
        <dbReference type="ChEBI" id="CHEBI:78442"/>
        <dbReference type="ChEBI" id="CHEBI:78527"/>
        <dbReference type="ChEBI" id="CHEBI:456215"/>
        <dbReference type="EC" id="6.1.1.21"/>
    </reaction>
</comment>
<feature type="binding site" evidence="9">
    <location>
        <begin position="82"/>
        <end position="84"/>
    </location>
    <ligand>
        <name>L-histidine</name>
        <dbReference type="ChEBI" id="CHEBI:57595"/>
    </ligand>
</feature>
<dbReference type="InterPro" id="IPR033656">
    <property type="entry name" value="HisRS_anticodon"/>
</dbReference>
<evidence type="ECO:0000256" key="6">
    <source>
        <dbReference type="ARBA" id="ARBA00023146"/>
    </source>
</evidence>
<dbReference type="PIRSF" id="PIRSF001549">
    <property type="entry name" value="His-tRNA_synth"/>
    <property type="match status" value="1"/>
</dbReference>
<dbReference type="NCBIfam" id="TIGR00442">
    <property type="entry name" value="hisS"/>
    <property type="match status" value="1"/>
</dbReference>
<keyword evidence="8" id="KW-0963">Cytoplasm</keyword>
<dbReference type="InterPro" id="IPR006195">
    <property type="entry name" value="aa-tRNA-synth_II"/>
</dbReference>
<dbReference type="InterPro" id="IPR045864">
    <property type="entry name" value="aa-tRNA-synth_II/BPL/LPL"/>
</dbReference>
<dbReference type="EC" id="6.1.1.21" evidence="8"/>
<comment type="subcellular location">
    <subcellularLocation>
        <location evidence="8">Cytoplasm</location>
    </subcellularLocation>
</comment>
<dbReference type="GO" id="GO:0004821">
    <property type="term" value="F:histidine-tRNA ligase activity"/>
    <property type="evidence" value="ECO:0007669"/>
    <property type="project" value="UniProtKB-UniRule"/>
</dbReference>
<reference evidence="11 12" key="1">
    <citation type="journal article" date="2016" name="Nat. Commun.">
        <title>Thousands of microbial genomes shed light on interconnected biogeochemical processes in an aquifer system.</title>
        <authorList>
            <person name="Anantharaman K."/>
            <person name="Brown C.T."/>
            <person name="Hug L.A."/>
            <person name="Sharon I."/>
            <person name="Castelle C.J."/>
            <person name="Probst A.J."/>
            <person name="Thomas B.C."/>
            <person name="Singh A."/>
            <person name="Wilkins M.J."/>
            <person name="Karaoz U."/>
            <person name="Brodie E.L."/>
            <person name="Williams K.H."/>
            <person name="Hubbard S.S."/>
            <person name="Banfield J.F."/>
        </authorList>
    </citation>
    <scope>NUCLEOTIDE SEQUENCE [LARGE SCALE GENOMIC DNA]</scope>
    <source>
        <strain evidence="12">RIFCSPHIGHO2_01_FULL_58_15</strain>
    </source>
</reference>
<keyword evidence="3 8" id="KW-0547">Nucleotide-binding</keyword>
<evidence type="ECO:0000259" key="10">
    <source>
        <dbReference type="PROSITE" id="PS50862"/>
    </source>
</evidence>
<dbReference type="SUPFAM" id="SSF55681">
    <property type="entry name" value="Class II aaRS and biotin synthetases"/>
    <property type="match status" value="1"/>
</dbReference>
<feature type="binding site" evidence="9">
    <location>
        <position position="131"/>
    </location>
    <ligand>
        <name>L-histidine</name>
        <dbReference type="ChEBI" id="CHEBI:57595"/>
    </ligand>
</feature>
<evidence type="ECO:0000256" key="3">
    <source>
        <dbReference type="ARBA" id="ARBA00022741"/>
    </source>
</evidence>
<dbReference type="PANTHER" id="PTHR43707:SF1">
    <property type="entry name" value="HISTIDINE--TRNA LIGASE, MITOCHONDRIAL-RELATED"/>
    <property type="match status" value="1"/>
</dbReference>
<dbReference type="Proteomes" id="UP000178690">
    <property type="component" value="Unassembled WGS sequence"/>
</dbReference>
<comment type="caution">
    <text evidence="11">The sequence shown here is derived from an EMBL/GenBank/DDBJ whole genome shotgun (WGS) entry which is preliminary data.</text>
</comment>
<proteinExistence type="inferred from homology"/>
<dbReference type="InterPro" id="IPR036621">
    <property type="entry name" value="Anticodon-bd_dom_sf"/>
</dbReference>